<reference evidence="2" key="1">
    <citation type="journal article" date="2015" name="Nature">
        <title>Complex archaea that bridge the gap between prokaryotes and eukaryotes.</title>
        <authorList>
            <person name="Spang A."/>
            <person name="Saw J.H."/>
            <person name="Jorgensen S.L."/>
            <person name="Zaremba-Niedzwiedzka K."/>
            <person name="Martijn J."/>
            <person name="Lind A.E."/>
            <person name="van Eijk R."/>
            <person name="Schleper C."/>
            <person name="Guy L."/>
            <person name="Ettema T.J."/>
        </authorList>
    </citation>
    <scope>NUCLEOTIDE SEQUENCE</scope>
</reference>
<evidence type="ECO:0000256" key="1">
    <source>
        <dbReference type="SAM" id="Coils"/>
    </source>
</evidence>
<feature type="coiled-coil region" evidence="1">
    <location>
        <begin position="6"/>
        <end position="72"/>
    </location>
</feature>
<dbReference type="EMBL" id="LAZR01028158">
    <property type="protein sequence ID" value="KKL63469.1"/>
    <property type="molecule type" value="Genomic_DNA"/>
</dbReference>
<dbReference type="AlphaFoldDB" id="A0A0F9DP29"/>
<protein>
    <submittedName>
        <fullName evidence="2">Uncharacterized protein</fullName>
    </submittedName>
</protein>
<evidence type="ECO:0000313" key="2">
    <source>
        <dbReference type="EMBL" id="KKL63469.1"/>
    </source>
</evidence>
<comment type="caution">
    <text evidence="2">The sequence shown here is derived from an EMBL/GenBank/DDBJ whole genome shotgun (WGS) entry which is preliminary data.</text>
</comment>
<proteinExistence type="predicted"/>
<gene>
    <name evidence="2" type="ORF">LCGC14_2174760</name>
</gene>
<accession>A0A0F9DP29</accession>
<organism evidence="2">
    <name type="scientific">marine sediment metagenome</name>
    <dbReference type="NCBI Taxonomy" id="412755"/>
    <lineage>
        <taxon>unclassified sequences</taxon>
        <taxon>metagenomes</taxon>
        <taxon>ecological metagenomes</taxon>
    </lineage>
</organism>
<keyword evidence="1" id="KW-0175">Coiled coil</keyword>
<sequence>MGIKTDKELEKEIASKEQEIKIYIKNCEKAIFDLNEGLTILKRKVKISKGRIAELEEAIEKTKKEMENGIKRKCSKN</sequence>
<name>A0A0F9DP29_9ZZZZ</name>